<evidence type="ECO:0008006" key="5">
    <source>
        <dbReference type="Google" id="ProtNLM"/>
    </source>
</evidence>
<gene>
    <name evidence="3" type="ORF">PHMEG_00035112</name>
</gene>
<evidence type="ECO:0000313" key="4">
    <source>
        <dbReference type="Proteomes" id="UP000198211"/>
    </source>
</evidence>
<evidence type="ECO:0000313" key="3">
    <source>
        <dbReference type="EMBL" id="OWY95003.1"/>
    </source>
</evidence>
<dbReference type="OrthoDB" id="78362at2759"/>
<keyword evidence="4" id="KW-1185">Reference proteome</keyword>
<dbReference type="GO" id="GO:0003676">
    <property type="term" value="F:nucleic acid binding"/>
    <property type="evidence" value="ECO:0007669"/>
    <property type="project" value="InterPro"/>
</dbReference>
<evidence type="ECO:0000259" key="2">
    <source>
        <dbReference type="PROSITE" id="PS50994"/>
    </source>
</evidence>
<feature type="domain" description="Chromo" evidence="1">
    <location>
        <begin position="229"/>
        <end position="262"/>
    </location>
</feature>
<dbReference type="InterPro" id="IPR001584">
    <property type="entry name" value="Integrase_cat-core"/>
</dbReference>
<name>A0A225UPS6_9STRA</name>
<dbReference type="PROSITE" id="PS50994">
    <property type="entry name" value="INTEGRASE"/>
    <property type="match status" value="1"/>
</dbReference>
<dbReference type="InterPro" id="IPR000953">
    <property type="entry name" value="Chromo/chromo_shadow_dom"/>
</dbReference>
<dbReference type="Gene3D" id="3.30.420.10">
    <property type="entry name" value="Ribonuclease H-like superfamily/Ribonuclease H"/>
    <property type="match status" value="1"/>
</dbReference>
<organism evidence="3 4">
    <name type="scientific">Phytophthora megakarya</name>
    <dbReference type="NCBI Taxonomy" id="4795"/>
    <lineage>
        <taxon>Eukaryota</taxon>
        <taxon>Sar</taxon>
        <taxon>Stramenopiles</taxon>
        <taxon>Oomycota</taxon>
        <taxon>Peronosporomycetes</taxon>
        <taxon>Peronosporales</taxon>
        <taxon>Peronosporaceae</taxon>
        <taxon>Phytophthora</taxon>
    </lineage>
</organism>
<protein>
    <recommendedName>
        <fullName evidence="5">Integrase catalytic domain-containing protein</fullName>
    </recommendedName>
</protein>
<dbReference type="SUPFAM" id="SSF53098">
    <property type="entry name" value="Ribonuclease H-like"/>
    <property type="match status" value="1"/>
</dbReference>
<dbReference type="InterPro" id="IPR012337">
    <property type="entry name" value="RNaseH-like_sf"/>
</dbReference>
<evidence type="ECO:0000259" key="1">
    <source>
        <dbReference type="PROSITE" id="PS50013"/>
    </source>
</evidence>
<sequence>MAELYKRLKCQQNFVVAYCPWINGSVERANRDILQVLRTMILEYHIAHQDWMYLVSLIQANMNHSPVASSASRVPLEVCTGLPRPSSAYALYLPGQESRNMSITSTSIESALAQLRMSIEGMHRAVTDKREKITLLKQRKSRNAEEINFSVGDYVLRSRVDERRHNKLLVTWIGPYVITRAESHSFRVRHLVTGSEQDVHAYWLKFYADNALDVTDELLEHVAAQEIVLKVNKLVDYRCNAEIQCYELLVSWCGLESIENSW</sequence>
<dbReference type="EMBL" id="NBNE01013550">
    <property type="protein sequence ID" value="OWY95003.1"/>
    <property type="molecule type" value="Genomic_DNA"/>
</dbReference>
<dbReference type="AlphaFoldDB" id="A0A225UPS6"/>
<proteinExistence type="predicted"/>
<dbReference type="InterPro" id="IPR036397">
    <property type="entry name" value="RNaseH_sf"/>
</dbReference>
<comment type="caution">
    <text evidence="3">The sequence shown here is derived from an EMBL/GenBank/DDBJ whole genome shotgun (WGS) entry which is preliminary data.</text>
</comment>
<dbReference type="PROSITE" id="PS50013">
    <property type="entry name" value="CHROMO_2"/>
    <property type="match status" value="1"/>
</dbReference>
<reference evidence="4" key="1">
    <citation type="submission" date="2017-03" db="EMBL/GenBank/DDBJ databases">
        <title>Phytopthora megakarya and P. palmivora, two closely related causual agents of cacao black pod achieved similar genome size and gene model numbers by different mechanisms.</title>
        <authorList>
            <person name="Ali S."/>
            <person name="Shao J."/>
            <person name="Larry D.J."/>
            <person name="Kronmiller B."/>
            <person name="Shen D."/>
            <person name="Strem M.D."/>
            <person name="Melnick R.L."/>
            <person name="Guiltinan M.J."/>
            <person name="Tyler B.M."/>
            <person name="Meinhardt L.W."/>
            <person name="Bailey B.A."/>
        </authorList>
    </citation>
    <scope>NUCLEOTIDE SEQUENCE [LARGE SCALE GENOMIC DNA]</scope>
    <source>
        <strain evidence="4">zdho120</strain>
    </source>
</reference>
<accession>A0A225UPS6</accession>
<dbReference type="Proteomes" id="UP000198211">
    <property type="component" value="Unassembled WGS sequence"/>
</dbReference>
<feature type="domain" description="Integrase catalytic" evidence="2">
    <location>
        <begin position="1"/>
        <end position="83"/>
    </location>
</feature>
<dbReference type="GO" id="GO:0015074">
    <property type="term" value="P:DNA integration"/>
    <property type="evidence" value="ECO:0007669"/>
    <property type="project" value="InterPro"/>
</dbReference>